<dbReference type="Proteomes" id="UP000564378">
    <property type="component" value="Unassembled WGS sequence"/>
</dbReference>
<evidence type="ECO:0000256" key="3">
    <source>
        <dbReference type="ARBA" id="ARBA00023080"/>
    </source>
</evidence>
<dbReference type="EMBL" id="JACJVJ010000001">
    <property type="protein sequence ID" value="MBC2776279.1"/>
    <property type="molecule type" value="Genomic_DNA"/>
</dbReference>
<evidence type="ECO:0000313" key="6">
    <source>
        <dbReference type="Proteomes" id="UP000564378"/>
    </source>
</evidence>
<accession>A0A842HVJ7</accession>
<dbReference type="AlphaFoldDB" id="A0A842HVJ7"/>
<comment type="catalytic activity">
    <reaction evidence="4">
        <text>a ribonucleoside 5'-triphosphate + H2O = a ribonucleoside 5'-phosphate + diphosphate + H(+)</text>
        <dbReference type="Rhea" id="RHEA:23996"/>
        <dbReference type="ChEBI" id="CHEBI:15377"/>
        <dbReference type="ChEBI" id="CHEBI:15378"/>
        <dbReference type="ChEBI" id="CHEBI:33019"/>
        <dbReference type="ChEBI" id="CHEBI:58043"/>
        <dbReference type="ChEBI" id="CHEBI:61557"/>
        <dbReference type="EC" id="3.6.1.9"/>
    </reaction>
</comment>
<dbReference type="HAMAP" id="MF_00528">
    <property type="entry name" value="Maf"/>
    <property type="match status" value="1"/>
</dbReference>
<dbReference type="PANTHER" id="PTHR43213:SF5">
    <property type="entry name" value="BIFUNCTIONAL DTTP_UTP PYROPHOSPHATASE_METHYLTRANSFERASE PROTEIN-RELATED"/>
    <property type="match status" value="1"/>
</dbReference>
<keyword evidence="2 4" id="KW-0378">Hydrolase</keyword>
<comment type="function">
    <text evidence="4">Nucleoside triphosphate pyrophosphatase. May have a dual role in cell division arrest and in preventing the incorporation of modified nucleotides into cellular nucleic acids.</text>
</comment>
<comment type="caution">
    <text evidence="5">The sequence shown here is derived from an EMBL/GenBank/DDBJ whole genome shotgun (WGS) entry which is preliminary data.</text>
</comment>
<dbReference type="PIRSF" id="PIRSF006305">
    <property type="entry name" value="Maf"/>
    <property type="match status" value="1"/>
</dbReference>
<keyword evidence="3 4" id="KW-0546">Nucleotide metabolism</keyword>
<feature type="active site" description="Proton acceptor" evidence="4">
    <location>
        <position position="74"/>
    </location>
</feature>
<dbReference type="GO" id="GO:0047429">
    <property type="term" value="F:nucleoside triphosphate diphosphatase activity"/>
    <property type="evidence" value="ECO:0007669"/>
    <property type="project" value="UniProtKB-EC"/>
</dbReference>
<dbReference type="Pfam" id="PF02545">
    <property type="entry name" value="Maf"/>
    <property type="match status" value="1"/>
</dbReference>
<comment type="similarity">
    <text evidence="4">Belongs to the Maf family.</text>
</comment>
<proteinExistence type="inferred from homology"/>
<evidence type="ECO:0000256" key="1">
    <source>
        <dbReference type="ARBA" id="ARBA00001968"/>
    </source>
</evidence>
<evidence type="ECO:0000256" key="4">
    <source>
        <dbReference type="HAMAP-Rule" id="MF_00528"/>
    </source>
</evidence>
<dbReference type="EC" id="3.6.1.9" evidence="4"/>
<comment type="catalytic activity">
    <reaction evidence="4">
        <text>a 2'-deoxyribonucleoside 5'-triphosphate + H2O = a 2'-deoxyribonucleoside 5'-phosphate + diphosphate + H(+)</text>
        <dbReference type="Rhea" id="RHEA:44644"/>
        <dbReference type="ChEBI" id="CHEBI:15377"/>
        <dbReference type="ChEBI" id="CHEBI:15378"/>
        <dbReference type="ChEBI" id="CHEBI:33019"/>
        <dbReference type="ChEBI" id="CHEBI:61560"/>
        <dbReference type="ChEBI" id="CHEBI:65317"/>
        <dbReference type="EC" id="3.6.1.9"/>
    </reaction>
</comment>
<protein>
    <recommendedName>
        <fullName evidence="4">Nucleoside triphosphate pyrophosphatase</fullName>
        <ecNumber evidence="4">3.6.1.9</ecNumber>
    </recommendedName>
    <alternativeName>
        <fullName evidence="4">Nucleotide pyrophosphatase</fullName>
        <shortName evidence="4">Nucleotide PPase</shortName>
    </alternativeName>
</protein>
<comment type="cofactor">
    <cofactor evidence="1 4">
        <name>a divalent metal cation</name>
        <dbReference type="ChEBI" id="CHEBI:60240"/>
    </cofactor>
</comment>
<keyword evidence="6" id="KW-1185">Reference proteome</keyword>
<dbReference type="InterPro" id="IPR029001">
    <property type="entry name" value="ITPase-like_fam"/>
</dbReference>
<dbReference type="GO" id="GO:0005737">
    <property type="term" value="C:cytoplasm"/>
    <property type="evidence" value="ECO:0007669"/>
    <property type="project" value="UniProtKB-SubCell"/>
</dbReference>
<organism evidence="5 6">
    <name type="scientific">Parasphingopyxis marina</name>
    <dbReference type="NCBI Taxonomy" id="2761622"/>
    <lineage>
        <taxon>Bacteria</taxon>
        <taxon>Pseudomonadati</taxon>
        <taxon>Pseudomonadota</taxon>
        <taxon>Alphaproteobacteria</taxon>
        <taxon>Sphingomonadales</taxon>
        <taxon>Sphingomonadaceae</taxon>
        <taxon>Parasphingopyxis</taxon>
    </lineage>
</organism>
<dbReference type="PANTHER" id="PTHR43213">
    <property type="entry name" value="BIFUNCTIONAL DTTP/UTP PYROPHOSPHATASE/METHYLTRANSFERASE PROTEIN-RELATED"/>
    <property type="match status" value="1"/>
</dbReference>
<reference evidence="5 6" key="1">
    <citation type="submission" date="2020-08" db="EMBL/GenBank/DDBJ databases">
        <title>Draft genome sequence of Parasphingopyxis sp. GrpM-11.</title>
        <authorList>
            <person name="Oh J."/>
            <person name="Roh D.-H."/>
        </authorList>
    </citation>
    <scope>NUCLEOTIDE SEQUENCE [LARGE SCALE GENOMIC DNA]</scope>
    <source>
        <strain evidence="5 6">GrpM-11</strain>
    </source>
</reference>
<evidence type="ECO:0000313" key="5">
    <source>
        <dbReference type="EMBL" id="MBC2776279.1"/>
    </source>
</evidence>
<comment type="subcellular location">
    <subcellularLocation>
        <location evidence="4">Cytoplasm</location>
    </subcellularLocation>
</comment>
<keyword evidence="4" id="KW-0963">Cytoplasm</keyword>
<sequence>MGLILASQSASRRAMLEAAGVPFTPMAAGIDEEAAKAALTAEGISARNLADALAELKATKLSRRFPQDLVLGCDQVASLGARIFDKAGSREEAAEQLRALAGETHSQTSAAVICEGGQPVWRHIDVAKLAMRDFSGDFLDAYLDEEWPAVGGCAGGYRIEGPGAQLFTRIDGSHFTVLGLPLLPLLDYLRVRGVMRA</sequence>
<dbReference type="CDD" id="cd00555">
    <property type="entry name" value="Maf"/>
    <property type="match status" value="1"/>
</dbReference>
<gene>
    <name evidence="5" type="ORF">H6P80_01470</name>
</gene>
<dbReference type="SUPFAM" id="SSF52972">
    <property type="entry name" value="ITPase-like"/>
    <property type="match status" value="1"/>
</dbReference>
<dbReference type="InterPro" id="IPR003697">
    <property type="entry name" value="Maf-like"/>
</dbReference>
<dbReference type="GO" id="GO:0009117">
    <property type="term" value="P:nucleotide metabolic process"/>
    <property type="evidence" value="ECO:0007669"/>
    <property type="project" value="UniProtKB-KW"/>
</dbReference>
<comment type="caution">
    <text evidence="4">Lacks conserved residue(s) required for the propagation of feature annotation.</text>
</comment>
<evidence type="ECO:0000256" key="2">
    <source>
        <dbReference type="ARBA" id="ARBA00022801"/>
    </source>
</evidence>
<dbReference type="Gene3D" id="3.90.950.10">
    <property type="match status" value="1"/>
</dbReference>
<name>A0A842HVJ7_9SPHN</name>